<dbReference type="FunFam" id="3.30.310.50:FF:000001">
    <property type="entry name" value="Phosphoglucosamine mutase"/>
    <property type="match status" value="1"/>
</dbReference>
<keyword evidence="1" id="KW-0597">Phosphoprotein</keyword>
<sequence length="81" mass="9080">MLIYPQVLQNVKVYDKAAAQADEDVQLAVERVAKELGDTGRILVRESGTEPVIRVMVEATTHEICQKYVNEVVDTITRKGH</sequence>
<reference evidence="6" key="1">
    <citation type="journal article" date="2012" name="PLoS ONE">
        <title>Gene sets for utilization of primary and secondary nutrition supplies in the distal gut of endangered iberian lynx.</title>
        <authorList>
            <person name="Alcaide M."/>
            <person name="Messina E."/>
            <person name="Richter M."/>
            <person name="Bargiela R."/>
            <person name="Peplies J."/>
            <person name="Huws S.A."/>
            <person name="Newbold C.J."/>
            <person name="Golyshin P.N."/>
            <person name="Simon M.A."/>
            <person name="Lopez G."/>
            <person name="Yakimov M.M."/>
            <person name="Ferrer M."/>
        </authorList>
    </citation>
    <scope>NUCLEOTIDE SEQUENCE</scope>
</reference>
<evidence type="ECO:0000256" key="4">
    <source>
        <dbReference type="ARBA" id="ARBA00023235"/>
    </source>
</evidence>
<dbReference type="SUPFAM" id="SSF55957">
    <property type="entry name" value="Phosphoglucomutase, C-terminal domain"/>
    <property type="match status" value="1"/>
</dbReference>
<feature type="non-terminal residue" evidence="6">
    <location>
        <position position="81"/>
    </location>
</feature>
<comment type="caution">
    <text evidence="6">The sequence shown here is derived from an EMBL/GenBank/DDBJ whole genome shotgun (WGS) entry which is preliminary data.</text>
</comment>
<keyword evidence="2" id="KW-0479">Metal-binding</keyword>
<evidence type="ECO:0000256" key="1">
    <source>
        <dbReference type="ARBA" id="ARBA00022553"/>
    </source>
</evidence>
<dbReference type="InterPro" id="IPR036900">
    <property type="entry name" value="A-D-PHexomutase_C_sf"/>
</dbReference>
<keyword evidence="3" id="KW-0460">Magnesium</keyword>
<dbReference type="AlphaFoldDB" id="J9F963"/>
<evidence type="ECO:0000256" key="2">
    <source>
        <dbReference type="ARBA" id="ARBA00022723"/>
    </source>
</evidence>
<evidence type="ECO:0000256" key="3">
    <source>
        <dbReference type="ARBA" id="ARBA00022842"/>
    </source>
</evidence>
<dbReference type="GO" id="GO:0046872">
    <property type="term" value="F:metal ion binding"/>
    <property type="evidence" value="ECO:0007669"/>
    <property type="project" value="UniProtKB-KW"/>
</dbReference>
<organism evidence="6">
    <name type="scientific">gut metagenome</name>
    <dbReference type="NCBI Taxonomy" id="749906"/>
    <lineage>
        <taxon>unclassified sequences</taxon>
        <taxon>metagenomes</taxon>
        <taxon>organismal metagenomes</taxon>
    </lineage>
</organism>
<name>J9F963_9ZZZZ</name>
<dbReference type="EMBL" id="AMCI01008172">
    <property type="protein sequence ID" value="EJW91451.1"/>
    <property type="molecule type" value="Genomic_DNA"/>
</dbReference>
<proteinExistence type="predicted"/>
<dbReference type="GO" id="GO:0016868">
    <property type="term" value="F:intramolecular phosphotransferase activity"/>
    <property type="evidence" value="ECO:0007669"/>
    <property type="project" value="InterPro"/>
</dbReference>
<keyword evidence="4" id="KW-0413">Isomerase</keyword>
<dbReference type="Pfam" id="PF00408">
    <property type="entry name" value="PGM_PMM_IV"/>
    <property type="match status" value="1"/>
</dbReference>
<feature type="domain" description="Alpha-D-phosphohexomutase C-terminal" evidence="5">
    <location>
        <begin position="9"/>
        <end position="74"/>
    </location>
</feature>
<evidence type="ECO:0000259" key="5">
    <source>
        <dbReference type="Pfam" id="PF00408"/>
    </source>
</evidence>
<protein>
    <submittedName>
        <fullName evidence="6">Phosphoglucosamine mutase</fullName>
    </submittedName>
</protein>
<gene>
    <name evidence="6" type="ORF">EVA_20442</name>
</gene>
<dbReference type="Gene3D" id="3.30.310.50">
    <property type="entry name" value="Alpha-D-phosphohexomutase, C-terminal domain"/>
    <property type="match status" value="1"/>
</dbReference>
<evidence type="ECO:0000313" key="6">
    <source>
        <dbReference type="EMBL" id="EJW91451.1"/>
    </source>
</evidence>
<accession>J9F963</accession>
<dbReference type="InterPro" id="IPR005843">
    <property type="entry name" value="A-D-PHexomutase_C"/>
</dbReference>